<evidence type="ECO:0000313" key="2">
    <source>
        <dbReference type="EMBL" id="KAF4977071.1"/>
    </source>
</evidence>
<dbReference type="Pfam" id="PF13489">
    <property type="entry name" value="Methyltransf_23"/>
    <property type="match status" value="1"/>
</dbReference>
<dbReference type="PANTHER" id="PTHR43591">
    <property type="entry name" value="METHYLTRANSFERASE"/>
    <property type="match status" value="1"/>
</dbReference>
<dbReference type="PANTHER" id="PTHR43591:SF106">
    <property type="entry name" value="S-ADENOSYL-L-METHIONINE-DEPENDENT METHYLTRANSFERASE"/>
    <property type="match status" value="1"/>
</dbReference>
<dbReference type="InterPro" id="IPR029063">
    <property type="entry name" value="SAM-dependent_MTases_sf"/>
</dbReference>
<evidence type="ECO:0000256" key="1">
    <source>
        <dbReference type="ARBA" id="ARBA00038158"/>
    </source>
</evidence>
<evidence type="ECO:0008006" key="4">
    <source>
        <dbReference type="Google" id="ProtNLM"/>
    </source>
</evidence>
<accession>A0A8H4UIQ2</accession>
<protein>
    <recommendedName>
        <fullName evidence="4">Methyltransferase</fullName>
    </recommendedName>
</protein>
<comment type="similarity">
    <text evidence="1">Belongs to the methyltransferase superfamily. LaeA methyltransferase family.</text>
</comment>
<evidence type="ECO:0000313" key="3">
    <source>
        <dbReference type="Proteomes" id="UP000635477"/>
    </source>
</evidence>
<comment type="caution">
    <text evidence="2">The sequence shown here is derived from an EMBL/GenBank/DDBJ whole genome shotgun (WGS) entry which is preliminary data.</text>
</comment>
<dbReference type="SUPFAM" id="SSF53335">
    <property type="entry name" value="S-adenosyl-L-methionine-dependent methyltransferases"/>
    <property type="match status" value="1"/>
</dbReference>
<reference evidence="2" key="1">
    <citation type="journal article" date="2020" name="BMC Genomics">
        <title>Correction to: Identification and distribution of gene clusters required for synthesis of sphingolipid metabolism inhibitors in diverse species of the filamentous fungus Fusarium.</title>
        <authorList>
            <person name="Kim H.S."/>
            <person name="Lohmar J.M."/>
            <person name="Busman M."/>
            <person name="Brown D.W."/>
            <person name="Naumann T.A."/>
            <person name="Divon H.H."/>
            <person name="Lysoe E."/>
            <person name="Uhlig S."/>
            <person name="Proctor R.H."/>
        </authorList>
    </citation>
    <scope>NUCLEOTIDE SEQUENCE</scope>
    <source>
        <strain evidence="2">NRRL 22465</strain>
    </source>
</reference>
<sequence length="323" mass="37215">MARNNPEEDPTSDYGDSIATSEFTSVKTKELYSYEHGRRYQGFLHGRYGLPNDDAEQAREGLKHKLYVDYLLDGKLYLAPIGDSPQKIVDLGTGVGMWAQDVAEHFPSARVIGTDLSPIQPHWTPPNVEFRVEDLEDDNRPWTSIYADADLVHVRALLQTLRKPRQLIERAFENLKPGGWIEIHEAIPFVFSVDDTAGEDHPMNKFYRLVEGPFTNMYGWNLRFNYQIYQTLNQVGFINVKERHSYTPVGRWHHEAKMREIGIFTQNIIEDWVTAMLSRPDVMGLSNEEADELGHSVFVAFNDPRIHAQLDWVDCWAQKPLLP</sequence>
<organism evidence="2 3">
    <name type="scientific">Fusarium zealandicum</name>
    <dbReference type="NCBI Taxonomy" id="1053134"/>
    <lineage>
        <taxon>Eukaryota</taxon>
        <taxon>Fungi</taxon>
        <taxon>Dikarya</taxon>
        <taxon>Ascomycota</taxon>
        <taxon>Pezizomycotina</taxon>
        <taxon>Sordariomycetes</taxon>
        <taxon>Hypocreomycetidae</taxon>
        <taxon>Hypocreales</taxon>
        <taxon>Nectriaceae</taxon>
        <taxon>Fusarium</taxon>
        <taxon>Fusarium staphyleae species complex</taxon>
    </lineage>
</organism>
<dbReference type="EMBL" id="JABEYC010000462">
    <property type="protein sequence ID" value="KAF4977071.1"/>
    <property type="molecule type" value="Genomic_DNA"/>
</dbReference>
<name>A0A8H4UIQ2_9HYPO</name>
<dbReference type="CDD" id="cd02440">
    <property type="entry name" value="AdoMet_MTases"/>
    <property type="match status" value="1"/>
</dbReference>
<dbReference type="Proteomes" id="UP000635477">
    <property type="component" value="Unassembled WGS sequence"/>
</dbReference>
<dbReference type="AlphaFoldDB" id="A0A8H4UIQ2"/>
<reference evidence="2" key="2">
    <citation type="submission" date="2020-05" db="EMBL/GenBank/DDBJ databases">
        <authorList>
            <person name="Kim H.-S."/>
            <person name="Proctor R.H."/>
            <person name="Brown D.W."/>
        </authorList>
    </citation>
    <scope>NUCLEOTIDE SEQUENCE</scope>
    <source>
        <strain evidence="2">NRRL 22465</strain>
    </source>
</reference>
<keyword evidence="3" id="KW-1185">Reference proteome</keyword>
<proteinExistence type="inferred from homology"/>
<dbReference type="GO" id="GO:0008168">
    <property type="term" value="F:methyltransferase activity"/>
    <property type="evidence" value="ECO:0007669"/>
    <property type="project" value="TreeGrafter"/>
</dbReference>
<dbReference type="OrthoDB" id="2013972at2759"/>
<dbReference type="Gene3D" id="3.40.50.150">
    <property type="entry name" value="Vaccinia Virus protein VP39"/>
    <property type="match status" value="1"/>
</dbReference>
<gene>
    <name evidence="2" type="ORF">FZEAL_6349</name>
</gene>